<proteinExistence type="predicted"/>
<dbReference type="PANTHER" id="PTHR33981:SF3">
    <property type="entry name" value="EXPRESSED PROTEIN"/>
    <property type="match status" value="1"/>
</dbReference>
<organism evidence="3 4">
    <name type="scientific">Platanthera zijinensis</name>
    <dbReference type="NCBI Taxonomy" id="2320716"/>
    <lineage>
        <taxon>Eukaryota</taxon>
        <taxon>Viridiplantae</taxon>
        <taxon>Streptophyta</taxon>
        <taxon>Embryophyta</taxon>
        <taxon>Tracheophyta</taxon>
        <taxon>Spermatophyta</taxon>
        <taxon>Magnoliopsida</taxon>
        <taxon>Liliopsida</taxon>
        <taxon>Asparagales</taxon>
        <taxon>Orchidaceae</taxon>
        <taxon>Orchidoideae</taxon>
        <taxon>Orchideae</taxon>
        <taxon>Orchidinae</taxon>
        <taxon>Platanthera</taxon>
    </lineage>
</organism>
<comment type="caution">
    <text evidence="3">The sequence shown here is derived from an EMBL/GenBank/DDBJ whole genome shotgun (WGS) entry which is preliminary data.</text>
</comment>
<evidence type="ECO:0008006" key="5">
    <source>
        <dbReference type="Google" id="ProtNLM"/>
    </source>
</evidence>
<reference evidence="3 4" key="1">
    <citation type="journal article" date="2022" name="Nat. Plants">
        <title>Genomes of leafy and leafless Platanthera orchids illuminate the evolution of mycoheterotrophy.</title>
        <authorList>
            <person name="Li M.H."/>
            <person name="Liu K.W."/>
            <person name="Li Z."/>
            <person name="Lu H.C."/>
            <person name="Ye Q.L."/>
            <person name="Zhang D."/>
            <person name="Wang J.Y."/>
            <person name="Li Y.F."/>
            <person name="Zhong Z.M."/>
            <person name="Liu X."/>
            <person name="Yu X."/>
            <person name="Liu D.K."/>
            <person name="Tu X.D."/>
            <person name="Liu B."/>
            <person name="Hao Y."/>
            <person name="Liao X.Y."/>
            <person name="Jiang Y.T."/>
            <person name="Sun W.H."/>
            <person name="Chen J."/>
            <person name="Chen Y.Q."/>
            <person name="Ai Y."/>
            <person name="Zhai J.W."/>
            <person name="Wu S.S."/>
            <person name="Zhou Z."/>
            <person name="Hsiao Y.Y."/>
            <person name="Wu W.L."/>
            <person name="Chen Y.Y."/>
            <person name="Lin Y.F."/>
            <person name="Hsu J.L."/>
            <person name="Li C.Y."/>
            <person name="Wang Z.W."/>
            <person name="Zhao X."/>
            <person name="Zhong W.Y."/>
            <person name="Ma X.K."/>
            <person name="Ma L."/>
            <person name="Huang J."/>
            <person name="Chen G.Z."/>
            <person name="Huang M.Z."/>
            <person name="Huang L."/>
            <person name="Peng D.H."/>
            <person name="Luo Y.B."/>
            <person name="Zou S.Q."/>
            <person name="Chen S.P."/>
            <person name="Lan S."/>
            <person name="Tsai W.C."/>
            <person name="Van de Peer Y."/>
            <person name="Liu Z.J."/>
        </authorList>
    </citation>
    <scope>NUCLEOTIDE SEQUENCE [LARGE SCALE GENOMIC DNA]</scope>
    <source>
        <strain evidence="3">Lor287</strain>
    </source>
</reference>
<dbReference type="Proteomes" id="UP001418222">
    <property type="component" value="Unassembled WGS sequence"/>
</dbReference>
<dbReference type="AlphaFoldDB" id="A0AAP0B5D3"/>
<protein>
    <recommendedName>
        <fullName evidence="5">HSP20-like chaperones superfamily protein</fullName>
    </recommendedName>
</protein>
<dbReference type="InterPro" id="IPR058354">
    <property type="entry name" value="DUF8041"/>
</dbReference>
<gene>
    <name evidence="3" type="ORF">KSP39_PZI017747</name>
</gene>
<evidence type="ECO:0000259" key="1">
    <source>
        <dbReference type="Pfam" id="PF26144"/>
    </source>
</evidence>
<evidence type="ECO:0000313" key="4">
    <source>
        <dbReference type="Proteomes" id="UP001418222"/>
    </source>
</evidence>
<evidence type="ECO:0000313" key="3">
    <source>
        <dbReference type="EMBL" id="KAK8928718.1"/>
    </source>
</evidence>
<dbReference type="CDD" id="cd06464">
    <property type="entry name" value="ACD_sHsps-like"/>
    <property type="match status" value="1"/>
</dbReference>
<dbReference type="Pfam" id="PF26145">
    <property type="entry name" value="DUF8041"/>
    <property type="match status" value="1"/>
</dbReference>
<sequence length="496" mass="56224">MGETFLNSMGLQKYYPSTFLSMDPTNSCAGAMASSSSHQSSDRDLMIQHRQQVSLSFPTPDINFPPSHVSDSCEMLDLCPNLADVETAVVHHPKVFSRKCANRADSIWGGWFFFNFYFKPLRSDPSKTKIISDKSDLKIDDFLVQHDMENIYMWVFKERPENALGKMQLRSYMNGHSRLGESQFPFSVEKGFVRSHRMQRKHYKGLSNPQCIHGIEFTSLPDLAGVSDDDRKKWMELTGRDVDVPIPPEASDFGAWRNGHGTEFELDRPLPILKGHANGSSRRFLNGSALNLLNHDDEVVDVFPHCNKRGKGSPPHAMEEDCCFPVNSCPGGSHDMEIHLPDNASWINDFSGVMRRACGPVTAAKTIYEDDMGYLVMVSLPFSDRHRLKVCWRNEITHGVVKIFCVSTGRMDCIKRHDRTFRLTDPSPEHCPPGEFVREISLPTRIHEDAKIEAYYDETGTILEIMVPKHAPEPEEHEVHVSMCPPHLGTNDLMLN</sequence>
<dbReference type="PANTHER" id="PTHR33981">
    <property type="entry name" value="EXPRESSED PROTEIN"/>
    <property type="match status" value="1"/>
</dbReference>
<name>A0AAP0B5D3_9ASPA</name>
<dbReference type="EMBL" id="JBBWWQ010000015">
    <property type="protein sequence ID" value="KAK8928718.1"/>
    <property type="molecule type" value="Genomic_DNA"/>
</dbReference>
<keyword evidence="4" id="KW-1185">Reference proteome</keyword>
<accession>A0AAP0B5D3</accession>
<dbReference type="InterPro" id="IPR008978">
    <property type="entry name" value="HSP20-like_chaperone"/>
</dbReference>
<dbReference type="Pfam" id="PF26144">
    <property type="entry name" value="ACL_Hsps-like"/>
    <property type="match status" value="1"/>
</dbReference>
<evidence type="ECO:0000259" key="2">
    <source>
        <dbReference type="Pfam" id="PF26145"/>
    </source>
</evidence>
<dbReference type="Gene3D" id="2.60.40.790">
    <property type="match status" value="1"/>
</dbReference>
<dbReference type="InterPro" id="IPR058937">
    <property type="entry name" value="ACL_Hsps-like_put"/>
</dbReference>
<feature type="domain" description="Hsps-like putative alpha-crystallin-like" evidence="1">
    <location>
        <begin position="361"/>
        <end position="469"/>
    </location>
</feature>
<feature type="domain" description="DUF8041" evidence="2">
    <location>
        <begin position="99"/>
        <end position="257"/>
    </location>
</feature>